<dbReference type="SUPFAM" id="SSF54427">
    <property type="entry name" value="NTF2-like"/>
    <property type="match status" value="1"/>
</dbReference>
<evidence type="ECO:0000313" key="2">
    <source>
        <dbReference type="Proteomes" id="UP000254554"/>
    </source>
</evidence>
<dbReference type="Gene3D" id="3.10.450.50">
    <property type="match status" value="1"/>
</dbReference>
<reference evidence="1 2" key="1">
    <citation type="submission" date="2018-06" db="EMBL/GenBank/DDBJ databases">
        <authorList>
            <consortium name="Pathogen Informatics"/>
            <person name="Doyle S."/>
        </authorList>
    </citation>
    <scope>NUCLEOTIDE SEQUENCE [LARGE SCALE GENOMIC DNA]</scope>
    <source>
        <strain evidence="1 2">NCTC11370</strain>
    </source>
</reference>
<dbReference type="Proteomes" id="UP000254554">
    <property type="component" value="Unassembled WGS sequence"/>
</dbReference>
<dbReference type="AlphaFoldDB" id="A0A377GDH4"/>
<dbReference type="Pfam" id="PF07366">
    <property type="entry name" value="SnoaL"/>
    <property type="match status" value="1"/>
</dbReference>
<sequence>MSSALENTVRRVFNEMWNQQNAALADELFAANTLIHFSYEQAANLQNFKEALLQWYKAFPDLMHYIDDLLVSGDKVITRWHGHGTHRHEFSGIPATGIPVFYSGITIFRLDNNHQISEAWVYSDLNEMMTKMQQAQNQQA</sequence>
<dbReference type="GO" id="GO:0030638">
    <property type="term" value="P:polyketide metabolic process"/>
    <property type="evidence" value="ECO:0007669"/>
    <property type="project" value="InterPro"/>
</dbReference>
<dbReference type="InterPro" id="IPR032710">
    <property type="entry name" value="NTF2-like_dom_sf"/>
</dbReference>
<dbReference type="PANTHER" id="PTHR38436:SF1">
    <property type="entry name" value="ESTER CYCLASE"/>
    <property type="match status" value="1"/>
</dbReference>
<dbReference type="STRING" id="1094715.GCA_000236165_02942"/>
<proteinExistence type="predicted"/>
<accession>A0A377GDH4</accession>
<gene>
    <name evidence="1" type="ORF">NCTC11370_02957</name>
</gene>
<name>A0A377GDH4_9GAMM</name>
<evidence type="ECO:0000313" key="1">
    <source>
        <dbReference type="EMBL" id="STO22855.1"/>
    </source>
</evidence>
<keyword evidence="2" id="KW-1185">Reference proteome</keyword>
<dbReference type="InterPro" id="IPR009959">
    <property type="entry name" value="Cyclase_SnoaL-like"/>
</dbReference>
<dbReference type="OrthoDB" id="129343at2"/>
<dbReference type="PANTHER" id="PTHR38436">
    <property type="entry name" value="POLYKETIDE CYCLASE SNOAL-LIKE DOMAIN"/>
    <property type="match status" value="1"/>
</dbReference>
<dbReference type="EMBL" id="UGGT01000001">
    <property type="protein sequence ID" value="STO22855.1"/>
    <property type="molecule type" value="Genomic_DNA"/>
</dbReference>
<protein>
    <submittedName>
        <fullName evidence="1">Predicted ester cyclase</fullName>
    </submittedName>
</protein>
<organism evidence="1 2">
    <name type="scientific">Fluoribacter dumoffii</name>
    <dbReference type="NCBI Taxonomy" id="463"/>
    <lineage>
        <taxon>Bacteria</taxon>
        <taxon>Pseudomonadati</taxon>
        <taxon>Pseudomonadota</taxon>
        <taxon>Gammaproteobacteria</taxon>
        <taxon>Legionellales</taxon>
        <taxon>Legionellaceae</taxon>
        <taxon>Fluoribacter</taxon>
    </lineage>
</organism>